<evidence type="ECO:0000313" key="12">
    <source>
        <dbReference type="Ensembl" id="ENSGACP00000045914.1"/>
    </source>
</evidence>
<reference evidence="12 13" key="1">
    <citation type="journal article" date="2021" name="G3 (Bethesda)">
        <title>Improved contiguity of the threespine stickleback genome using long-read sequencing.</title>
        <authorList>
            <person name="Nath S."/>
            <person name="Shaw D.E."/>
            <person name="White M.A."/>
        </authorList>
    </citation>
    <scope>NUCLEOTIDE SEQUENCE [LARGE SCALE GENOMIC DNA]</scope>
    <source>
        <strain evidence="12 13">Lake Benthic</strain>
    </source>
</reference>
<reference evidence="12" key="3">
    <citation type="submission" date="2025-09" db="UniProtKB">
        <authorList>
            <consortium name="Ensembl"/>
        </authorList>
    </citation>
    <scope>IDENTIFICATION</scope>
</reference>
<sequence>MSAECPYTPPPPPPPPPPAPPPPTPASSPKKKLYQTVGSSRGAVEGNLTEACVLLAQRESRVRRMAETRNRRKKKPGALGKRNKHFFRKDLQWILVNTYVPSLIQDGPQCGLVALWMSTHLRKPPLCVDMETVVRTALSRGYTAQGEMFSADHMALLAEEVCGCKAELLSGGIRGDNAAAIITHLWGRQPVLIPYDEDYNHEPCRRSGHRAHWAVASGVLLGVDQGSVSEAHTRPEPTLPWLYAPVDNGAPCPAGDAALKEVYVLAKQGKSLRYQLWSLDSIAASNEQLRTMDPKRANDGTQYVVPLGGVEAGLAGRVVMLHTRTEKQK</sequence>
<evidence type="ECO:0000313" key="13">
    <source>
        <dbReference type="Proteomes" id="UP000007635"/>
    </source>
</evidence>
<reference evidence="12" key="2">
    <citation type="submission" date="2025-08" db="UniProtKB">
        <authorList>
            <consortium name="Ensembl"/>
        </authorList>
    </citation>
    <scope>IDENTIFICATION</scope>
</reference>
<protein>
    <recommendedName>
        <fullName evidence="5">Actin maturation protease</fullName>
    </recommendedName>
    <alternativeName>
        <fullName evidence="6">Actin aminopeptidase ACTMAP</fullName>
    </alternativeName>
</protein>
<comment type="catalytic activity">
    <reaction evidence="7">
        <text>N-terminal N(alpha)-acetyl-L-cysteinyl-L-glutamyl-[protein] + H2O = N-terminal L-glutamyl-[protein] + N-acetyl-L-cysteine</text>
        <dbReference type="Rhea" id="RHEA:74583"/>
        <dbReference type="Rhea" id="RHEA-COMP:12668"/>
        <dbReference type="Rhea" id="RHEA-COMP:18396"/>
        <dbReference type="ChEBI" id="CHEBI:15377"/>
        <dbReference type="ChEBI" id="CHEBI:64721"/>
        <dbReference type="ChEBI" id="CHEBI:78236"/>
        <dbReference type="ChEBI" id="CHEBI:193601"/>
    </reaction>
    <physiologicalReaction direction="left-to-right" evidence="7">
        <dbReference type="Rhea" id="RHEA:74584"/>
    </physiologicalReaction>
</comment>
<organism evidence="12 13">
    <name type="scientific">Gasterosteus aculeatus aculeatus</name>
    <name type="common">three-spined stickleback</name>
    <dbReference type="NCBI Taxonomy" id="481459"/>
    <lineage>
        <taxon>Eukaryota</taxon>
        <taxon>Metazoa</taxon>
        <taxon>Chordata</taxon>
        <taxon>Craniata</taxon>
        <taxon>Vertebrata</taxon>
        <taxon>Euteleostomi</taxon>
        <taxon>Actinopterygii</taxon>
        <taxon>Neopterygii</taxon>
        <taxon>Teleostei</taxon>
        <taxon>Neoteleostei</taxon>
        <taxon>Acanthomorphata</taxon>
        <taxon>Eupercaria</taxon>
        <taxon>Perciformes</taxon>
        <taxon>Cottioidei</taxon>
        <taxon>Gasterosteales</taxon>
        <taxon>Gasterosteidae</taxon>
        <taxon>Gasterosteus</taxon>
    </lineage>
</organism>
<dbReference type="GO" id="GO:0006508">
    <property type="term" value="P:proteolysis"/>
    <property type="evidence" value="ECO:0007669"/>
    <property type="project" value="UniProtKB-KW"/>
</dbReference>
<dbReference type="AlphaFoldDB" id="A0AAQ4Q3Z9"/>
<evidence type="ECO:0000256" key="5">
    <source>
        <dbReference type="ARBA" id="ARBA00034848"/>
    </source>
</evidence>
<evidence type="ECO:0000256" key="2">
    <source>
        <dbReference type="ARBA" id="ARBA00022670"/>
    </source>
</evidence>
<evidence type="ECO:0000256" key="9">
    <source>
        <dbReference type="ARBA" id="ARBA00093241"/>
    </source>
</evidence>
<accession>A0AAQ4Q3Z9</accession>
<keyword evidence="3" id="KW-0378">Hydrolase</keyword>
<keyword evidence="2" id="KW-0645">Protease</keyword>
<dbReference type="Ensembl" id="ENSGACT00000062034.1">
    <property type="protein sequence ID" value="ENSGACP00000045914.1"/>
    <property type="gene ID" value="ENSGACG00000033331.1"/>
</dbReference>
<evidence type="ECO:0000256" key="1">
    <source>
        <dbReference type="ARBA" id="ARBA00022438"/>
    </source>
</evidence>
<keyword evidence="1" id="KW-0031">Aminopeptidase</keyword>
<name>A0AAQ4Q3Z9_GASAC</name>
<evidence type="ECO:0000256" key="3">
    <source>
        <dbReference type="ARBA" id="ARBA00022801"/>
    </source>
</evidence>
<dbReference type="InterPro" id="IPR040043">
    <property type="entry name" value="ACTMAP"/>
</dbReference>
<evidence type="ECO:0000256" key="7">
    <source>
        <dbReference type="ARBA" id="ARBA00047999"/>
    </source>
</evidence>
<proteinExistence type="inferred from homology"/>
<comment type="catalytic activity">
    <reaction evidence="10">
        <text>N-terminal N(alpha)-acetyl-L-methionyl-L-glutamyl-[protein] + H2O = N-terminal L-glutamyl-[protein] + N-acetyl-L-methionine</text>
        <dbReference type="Rhea" id="RHEA:74575"/>
        <dbReference type="Rhea" id="RHEA-COMP:12668"/>
        <dbReference type="Rhea" id="RHEA-COMP:12697"/>
        <dbReference type="ChEBI" id="CHEBI:15377"/>
        <dbReference type="ChEBI" id="CHEBI:64721"/>
        <dbReference type="ChEBI" id="CHEBI:71670"/>
        <dbReference type="ChEBI" id="CHEBI:133360"/>
    </reaction>
    <physiologicalReaction direction="left-to-right" evidence="10">
        <dbReference type="Rhea" id="RHEA:74576"/>
    </physiologicalReaction>
</comment>
<comment type="catalytic activity">
    <reaction evidence="9">
        <text>N-terminal N(alpha)-acetyl-L-methionyl-L-aspartyl-[protein] + H2O = N-terminal L-aspartyl-[protein] + N-acetyl-L-methionine</text>
        <dbReference type="Rhea" id="RHEA:74571"/>
        <dbReference type="Rhea" id="RHEA-COMP:12669"/>
        <dbReference type="Rhea" id="RHEA-COMP:12693"/>
        <dbReference type="ChEBI" id="CHEBI:15377"/>
        <dbReference type="ChEBI" id="CHEBI:64720"/>
        <dbReference type="ChEBI" id="CHEBI:71670"/>
        <dbReference type="ChEBI" id="CHEBI:133063"/>
    </reaction>
    <physiologicalReaction direction="left-to-right" evidence="9">
        <dbReference type="Rhea" id="RHEA:74572"/>
    </physiologicalReaction>
</comment>
<dbReference type="GeneTree" id="ENSGT00390000012368"/>
<dbReference type="PANTHER" id="PTHR28631">
    <property type="entry name" value="UPF0692 PROTEIN C19ORF54"/>
    <property type="match status" value="1"/>
</dbReference>
<evidence type="ECO:0000256" key="4">
    <source>
        <dbReference type="ARBA" id="ARBA00034725"/>
    </source>
</evidence>
<dbReference type="PANTHER" id="PTHR28631:SF1">
    <property type="entry name" value="ACTIN MATURATION PROTEASE"/>
    <property type="match status" value="1"/>
</dbReference>
<evidence type="ECO:0000256" key="6">
    <source>
        <dbReference type="ARBA" id="ARBA00034908"/>
    </source>
</evidence>
<evidence type="ECO:0000256" key="8">
    <source>
        <dbReference type="ARBA" id="ARBA00049041"/>
    </source>
</evidence>
<evidence type="ECO:0000256" key="11">
    <source>
        <dbReference type="SAM" id="MobiDB-lite"/>
    </source>
</evidence>
<evidence type="ECO:0000256" key="10">
    <source>
        <dbReference type="ARBA" id="ARBA00093265"/>
    </source>
</evidence>
<feature type="region of interest" description="Disordered" evidence="11">
    <location>
        <begin position="1"/>
        <end position="41"/>
    </location>
</feature>
<dbReference type="Pfam" id="PF21646">
    <property type="entry name" value="ACTMAP-like_C"/>
    <property type="match status" value="1"/>
</dbReference>
<dbReference type="Proteomes" id="UP000007635">
    <property type="component" value="Chromosome I"/>
</dbReference>
<feature type="compositionally biased region" description="Pro residues" evidence="11">
    <location>
        <begin position="7"/>
        <end position="26"/>
    </location>
</feature>
<comment type="catalytic activity">
    <reaction evidence="8">
        <text>N-terminal N(alpha)-acetyl-L-cysteinyl-L-aspartyl-[protein] + H2O = N-terminal L-aspartyl-[protein] + N-acetyl-L-cysteine</text>
        <dbReference type="Rhea" id="RHEA:74579"/>
        <dbReference type="Rhea" id="RHEA-COMP:12669"/>
        <dbReference type="Rhea" id="RHEA-COMP:18395"/>
        <dbReference type="ChEBI" id="CHEBI:15377"/>
        <dbReference type="ChEBI" id="CHEBI:64720"/>
        <dbReference type="ChEBI" id="CHEBI:78236"/>
        <dbReference type="ChEBI" id="CHEBI:193599"/>
    </reaction>
    <physiologicalReaction direction="left-to-right" evidence="8">
        <dbReference type="Rhea" id="RHEA:74580"/>
    </physiologicalReaction>
</comment>
<dbReference type="GO" id="GO:0004177">
    <property type="term" value="F:aminopeptidase activity"/>
    <property type="evidence" value="ECO:0007669"/>
    <property type="project" value="UniProtKB-KW"/>
</dbReference>
<keyword evidence="13" id="KW-1185">Reference proteome</keyword>
<comment type="similarity">
    <text evidence="4">Belongs to the ACTMAP family.</text>
</comment>